<comment type="similarity">
    <text evidence="1">Belongs to the leucine-binding protein family.</text>
</comment>
<feature type="signal peptide" evidence="5">
    <location>
        <begin position="1"/>
        <end position="31"/>
    </location>
</feature>
<evidence type="ECO:0000256" key="1">
    <source>
        <dbReference type="ARBA" id="ARBA00010062"/>
    </source>
</evidence>
<evidence type="ECO:0000259" key="6">
    <source>
        <dbReference type="Pfam" id="PF13458"/>
    </source>
</evidence>
<dbReference type="PANTHER" id="PTHR47151">
    <property type="entry name" value="LEU/ILE/VAL-BINDING ABC TRANSPORTER SUBUNIT"/>
    <property type="match status" value="1"/>
</dbReference>
<keyword evidence="8" id="KW-1185">Reference proteome</keyword>
<proteinExistence type="inferred from homology"/>
<comment type="caution">
    <text evidence="7">The sequence shown here is derived from an EMBL/GenBank/DDBJ whole genome shotgun (WGS) entry which is preliminary data.</text>
</comment>
<dbReference type="SUPFAM" id="SSF53822">
    <property type="entry name" value="Periplasmic binding protein-like I"/>
    <property type="match status" value="1"/>
</dbReference>
<dbReference type="PANTHER" id="PTHR47151:SF2">
    <property type="entry name" value="AMINO ACID BINDING PROTEIN"/>
    <property type="match status" value="1"/>
</dbReference>
<keyword evidence="2" id="KW-0813">Transport</keyword>
<accession>A0ABW8MZ10</accession>
<organism evidence="7 8">
    <name type="scientific">Caballeronia udeis</name>
    <dbReference type="NCBI Taxonomy" id="1232866"/>
    <lineage>
        <taxon>Bacteria</taxon>
        <taxon>Pseudomonadati</taxon>
        <taxon>Pseudomonadota</taxon>
        <taxon>Betaproteobacteria</taxon>
        <taxon>Burkholderiales</taxon>
        <taxon>Burkholderiaceae</taxon>
        <taxon>Caballeronia</taxon>
    </lineage>
</organism>
<sequence>MFELSQFRRQFPVVGLALALQLPFMAVNAFAQDAVVQIGLAAPMTGAYAGYGKDTANSAQLAIDEANARKLVIGGKPIKLQLVSVDDQGDPRIAVQVAQQLVDNRVVAVIGHFNSGTTIPASQIYGKAGIPMITPAATNPAITQGGLSTVYRVMATDTQNSGTAGKYAATVVKAKRIAILDDRTAFGAGEADEFEKAVRSHGSTIVSREYTSDKAVDFSAQLTKIKSQDVDLLFFGGLDTQAGMVVKRMRQLGMKATFLAGGGVADANFIKIAGDASEGSLAWDYGLPLESLPNGKTFAVKYKKTYGIDLLPYGPFGYDAANVLVKAIESANSTNPADINAAIKKIQITGITGPIAFFPNGDLKSASSTLYEVKGGQWVVVTTGDPGV</sequence>
<dbReference type="Pfam" id="PF13458">
    <property type="entry name" value="Peripla_BP_6"/>
    <property type="match status" value="1"/>
</dbReference>
<dbReference type="InterPro" id="IPR028082">
    <property type="entry name" value="Peripla_BP_I"/>
</dbReference>
<dbReference type="Gene3D" id="3.40.50.2300">
    <property type="match status" value="2"/>
</dbReference>
<evidence type="ECO:0000313" key="8">
    <source>
        <dbReference type="Proteomes" id="UP001620514"/>
    </source>
</evidence>
<dbReference type="PRINTS" id="PR00337">
    <property type="entry name" value="LEUILEVALBP"/>
</dbReference>
<keyword evidence="3 5" id="KW-0732">Signal</keyword>
<dbReference type="CDD" id="cd06342">
    <property type="entry name" value="PBP1_ABC_LIVBP-like"/>
    <property type="match status" value="1"/>
</dbReference>
<reference evidence="7 8" key="1">
    <citation type="submission" date="2024-11" db="EMBL/GenBank/DDBJ databases">
        <title>Using genomics to understand microbial adaptation to soil warming.</title>
        <authorList>
            <person name="Deangelis K.M. PhD."/>
        </authorList>
    </citation>
    <scope>NUCLEOTIDE SEQUENCE [LARGE SCALE GENOMIC DNA]</scope>
    <source>
        <strain evidence="7 8">GAS97</strain>
    </source>
</reference>
<gene>
    <name evidence="7" type="ORF">ABH943_009028</name>
</gene>
<feature type="domain" description="Leucine-binding protein" evidence="6">
    <location>
        <begin position="36"/>
        <end position="376"/>
    </location>
</feature>
<evidence type="ECO:0000256" key="3">
    <source>
        <dbReference type="ARBA" id="ARBA00022729"/>
    </source>
</evidence>
<dbReference type="Proteomes" id="UP001620514">
    <property type="component" value="Unassembled WGS sequence"/>
</dbReference>
<feature type="chain" id="PRO_5046245395" evidence="5">
    <location>
        <begin position="32"/>
        <end position="388"/>
    </location>
</feature>
<evidence type="ECO:0000256" key="4">
    <source>
        <dbReference type="ARBA" id="ARBA00022970"/>
    </source>
</evidence>
<dbReference type="InterPro" id="IPR000709">
    <property type="entry name" value="Leu_Ile_Val-bd"/>
</dbReference>
<keyword evidence="4" id="KW-0029">Amino-acid transport</keyword>
<protein>
    <submittedName>
        <fullName evidence="7">Branched-chain amino acid transport system substrate-binding protein</fullName>
    </submittedName>
</protein>
<evidence type="ECO:0000313" key="7">
    <source>
        <dbReference type="EMBL" id="MFK4448983.1"/>
    </source>
</evidence>
<evidence type="ECO:0000256" key="2">
    <source>
        <dbReference type="ARBA" id="ARBA00022448"/>
    </source>
</evidence>
<name>A0ABW8MZ10_9BURK</name>
<dbReference type="EMBL" id="JBIYDN010000072">
    <property type="protein sequence ID" value="MFK4448983.1"/>
    <property type="molecule type" value="Genomic_DNA"/>
</dbReference>
<evidence type="ECO:0000256" key="5">
    <source>
        <dbReference type="SAM" id="SignalP"/>
    </source>
</evidence>
<dbReference type="InterPro" id="IPR028081">
    <property type="entry name" value="Leu-bd"/>
</dbReference>